<accession>A0ABT8AGA3</accession>
<proteinExistence type="predicted"/>
<keyword evidence="3" id="KW-1185">Reference proteome</keyword>
<protein>
    <recommendedName>
        <fullName evidence="4">Tyr recombinase domain-containing protein</fullName>
    </recommendedName>
</protein>
<comment type="caution">
    <text evidence="2">The sequence shown here is derived from an EMBL/GenBank/DDBJ whole genome shotgun (WGS) entry which is preliminary data.</text>
</comment>
<dbReference type="InterPro" id="IPR013762">
    <property type="entry name" value="Integrase-like_cat_sf"/>
</dbReference>
<name>A0ABT8AGA3_9PROT</name>
<dbReference type="InterPro" id="IPR011010">
    <property type="entry name" value="DNA_brk_join_enz"/>
</dbReference>
<reference evidence="3" key="1">
    <citation type="journal article" date="2019" name="Int. J. Syst. Evol. Microbiol.">
        <title>The Global Catalogue of Microorganisms (GCM) 10K type strain sequencing project: providing services to taxonomists for standard genome sequencing and annotation.</title>
        <authorList>
            <consortium name="The Broad Institute Genomics Platform"/>
            <consortium name="The Broad Institute Genome Sequencing Center for Infectious Disease"/>
            <person name="Wu L."/>
            <person name="Ma J."/>
        </authorList>
    </citation>
    <scope>NUCLEOTIDE SEQUENCE [LARGE SCALE GENOMIC DNA]</scope>
    <source>
        <strain evidence="3">CECT 7131</strain>
    </source>
</reference>
<dbReference type="Gene3D" id="1.10.443.10">
    <property type="entry name" value="Intergrase catalytic core"/>
    <property type="match status" value="1"/>
</dbReference>
<sequence length="368" mass="41254">MTGLPSIRSIRREAWPLTDRMALERALTPDDDGSGECGQAAHIRPATLESYMQTYGQWLDFLARTEALDEAEGPGERVTPARVAAWRREGKLRGLAPTSRRQRLANLGAILRLLVPDRNWSFVIRPGNRSLKRAIRGGPKPFIVRDVAEVLVHVQKLHRQGLAAADGPERWRALRDAALLALWLTRAPRVGSLVPMTMDRHIALGPDGIWTLRFPGEHTKNGRMLDYPLDAERSTMLTDYLEHARARFPKAGATGLLWMGMKGPMTREGFQQIAKRRTLAWFGKANGPHAFRKWFRATAARRSPELAMDAADIMGHTAEVSVQDYSEASGLHAALRHGDHLAERRARHAGRAERAFAAERARWEEGDQ</sequence>
<gene>
    <name evidence="2" type="ORF">QWZ14_30710</name>
</gene>
<evidence type="ECO:0000256" key="1">
    <source>
        <dbReference type="ARBA" id="ARBA00023172"/>
    </source>
</evidence>
<evidence type="ECO:0008006" key="4">
    <source>
        <dbReference type="Google" id="ProtNLM"/>
    </source>
</evidence>
<evidence type="ECO:0000313" key="3">
    <source>
        <dbReference type="Proteomes" id="UP001529369"/>
    </source>
</evidence>
<dbReference type="Proteomes" id="UP001529369">
    <property type="component" value="Unassembled WGS sequence"/>
</dbReference>
<evidence type="ECO:0000313" key="2">
    <source>
        <dbReference type="EMBL" id="MDN3568770.1"/>
    </source>
</evidence>
<organism evidence="2 3">
    <name type="scientific">Paeniroseomonas aquatica</name>
    <dbReference type="NCBI Taxonomy" id="373043"/>
    <lineage>
        <taxon>Bacteria</taxon>
        <taxon>Pseudomonadati</taxon>
        <taxon>Pseudomonadota</taxon>
        <taxon>Alphaproteobacteria</taxon>
        <taxon>Acetobacterales</taxon>
        <taxon>Acetobacteraceae</taxon>
        <taxon>Paeniroseomonas</taxon>
    </lineage>
</organism>
<dbReference type="SUPFAM" id="SSF56349">
    <property type="entry name" value="DNA breaking-rejoining enzymes"/>
    <property type="match status" value="1"/>
</dbReference>
<keyword evidence="1" id="KW-0233">DNA recombination</keyword>
<dbReference type="RefSeq" id="WP_290320890.1">
    <property type="nucleotide sequence ID" value="NZ_JAUFPN010000305.1"/>
</dbReference>
<dbReference type="EMBL" id="JAUFPN010000305">
    <property type="protein sequence ID" value="MDN3568770.1"/>
    <property type="molecule type" value="Genomic_DNA"/>
</dbReference>